<gene>
    <name evidence="2" type="ORF">AXG93_4080s1030</name>
</gene>
<keyword evidence="3" id="KW-1185">Reference proteome</keyword>
<evidence type="ECO:0000256" key="1">
    <source>
        <dbReference type="SAM" id="MobiDB-lite"/>
    </source>
</evidence>
<feature type="region of interest" description="Disordered" evidence="1">
    <location>
        <begin position="52"/>
        <end position="76"/>
    </location>
</feature>
<sequence length="168" mass="18384">MVGAKRNYPFEYVGRGPAKVQKEDTQSIYEATLNKLKHGALASLRTRVRLGEQHAGKNSGHNEGANRQTENRAGVAKAADSMETLIGVQIPSEDDQEIVVNAACGMTAGQELFSIPVPNGSPSVRFTFSASTLPVERYDCEVWVAGISWAEWLRREKVFKELFSGGNV</sequence>
<organism evidence="2 3">
    <name type="scientific">Marchantia polymorpha subsp. ruderalis</name>
    <dbReference type="NCBI Taxonomy" id="1480154"/>
    <lineage>
        <taxon>Eukaryota</taxon>
        <taxon>Viridiplantae</taxon>
        <taxon>Streptophyta</taxon>
        <taxon>Embryophyta</taxon>
        <taxon>Marchantiophyta</taxon>
        <taxon>Marchantiopsida</taxon>
        <taxon>Marchantiidae</taxon>
        <taxon>Marchantiales</taxon>
        <taxon>Marchantiaceae</taxon>
        <taxon>Marchantia</taxon>
    </lineage>
</organism>
<dbReference type="Proteomes" id="UP000077202">
    <property type="component" value="Unassembled WGS sequence"/>
</dbReference>
<name>A0A176VW37_MARPO</name>
<accession>A0A176VW37</accession>
<dbReference type="AlphaFoldDB" id="A0A176VW37"/>
<evidence type="ECO:0000313" key="2">
    <source>
        <dbReference type="EMBL" id="OAE24623.1"/>
    </source>
</evidence>
<protein>
    <submittedName>
        <fullName evidence="2">Uncharacterized protein</fullName>
    </submittedName>
</protein>
<evidence type="ECO:0000313" key="3">
    <source>
        <dbReference type="Proteomes" id="UP000077202"/>
    </source>
</evidence>
<proteinExistence type="predicted"/>
<feature type="compositionally biased region" description="Polar residues" evidence="1">
    <location>
        <begin position="59"/>
        <end position="68"/>
    </location>
</feature>
<dbReference type="EMBL" id="LVLJ01002517">
    <property type="protein sequence ID" value="OAE24623.1"/>
    <property type="molecule type" value="Genomic_DNA"/>
</dbReference>
<reference evidence="2" key="1">
    <citation type="submission" date="2016-03" db="EMBL/GenBank/DDBJ databases">
        <title>Mechanisms controlling the formation of the plant cell surface in tip-growing cells are functionally conserved among land plants.</title>
        <authorList>
            <person name="Honkanen S."/>
            <person name="Jones V.A."/>
            <person name="Morieri G."/>
            <person name="Champion C."/>
            <person name="Hetherington A.J."/>
            <person name="Kelly S."/>
            <person name="Saint-Marcoux D."/>
            <person name="Proust H."/>
            <person name="Prescott H."/>
            <person name="Dolan L."/>
        </authorList>
    </citation>
    <scope>NUCLEOTIDE SEQUENCE [LARGE SCALE GENOMIC DNA]</scope>
    <source>
        <tissue evidence="2">Whole gametophyte</tissue>
    </source>
</reference>
<comment type="caution">
    <text evidence="2">The sequence shown here is derived from an EMBL/GenBank/DDBJ whole genome shotgun (WGS) entry which is preliminary data.</text>
</comment>